<feature type="region of interest" description="Disordered" evidence="12">
    <location>
        <begin position="237"/>
        <end position="314"/>
    </location>
</feature>
<dbReference type="GO" id="GO:0005634">
    <property type="term" value="C:nucleus"/>
    <property type="evidence" value="ECO:0007669"/>
    <property type="project" value="UniProtKB-SubCell"/>
</dbReference>
<dbReference type="EMBL" id="JANCYW010000003">
    <property type="protein sequence ID" value="KAK4534921.1"/>
    <property type="molecule type" value="Genomic_DNA"/>
</dbReference>
<keyword evidence="7 10" id="KW-0805">Transcription regulation</keyword>
<dbReference type="InterPro" id="IPR012270">
    <property type="entry name" value="CCR4-NOT_su3/5"/>
</dbReference>
<evidence type="ECO:0000259" key="13">
    <source>
        <dbReference type="Pfam" id="PF04065"/>
    </source>
</evidence>
<keyword evidence="5 10" id="KW-0678">Repressor</keyword>
<keyword evidence="11" id="KW-0175">Coiled coil</keyword>
<evidence type="ECO:0000256" key="11">
    <source>
        <dbReference type="SAM" id="Coils"/>
    </source>
</evidence>
<keyword evidence="9 10" id="KW-0539">Nucleus</keyword>
<evidence type="ECO:0000313" key="16">
    <source>
        <dbReference type="Proteomes" id="UP001301350"/>
    </source>
</evidence>
<organism evidence="15 16">
    <name type="scientific">Cyanidium caldarium</name>
    <name type="common">Red alga</name>
    <dbReference type="NCBI Taxonomy" id="2771"/>
    <lineage>
        <taxon>Eukaryota</taxon>
        <taxon>Rhodophyta</taxon>
        <taxon>Bangiophyceae</taxon>
        <taxon>Cyanidiales</taxon>
        <taxon>Cyanidiaceae</taxon>
        <taxon>Cyanidium</taxon>
    </lineage>
</organism>
<keyword evidence="4 10" id="KW-0963">Cytoplasm</keyword>
<comment type="subcellular location">
    <subcellularLocation>
        <location evidence="2 10">Cytoplasm</location>
    </subcellularLocation>
    <subcellularLocation>
        <location evidence="1 10">Nucleus</location>
    </subcellularLocation>
</comment>
<keyword evidence="16" id="KW-1185">Reference proteome</keyword>
<dbReference type="InterPro" id="IPR038635">
    <property type="entry name" value="CCR4-NOT_su2/3/5_C_sf"/>
</dbReference>
<evidence type="ECO:0000256" key="9">
    <source>
        <dbReference type="ARBA" id="ARBA00023242"/>
    </source>
</evidence>
<dbReference type="InterPro" id="IPR007282">
    <property type="entry name" value="NOT2/3/5_C"/>
</dbReference>
<evidence type="ECO:0000256" key="6">
    <source>
        <dbReference type="ARBA" id="ARBA00022553"/>
    </source>
</evidence>
<dbReference type="AlphaFoldDB" id="A0AAV9IRW1"/>
<comment type="caution">
    <text evidence="15">The sequence shown here is derived from an EMBL/GenBank/DDBJ whole genome shotgun (WGS) entry which is preliminary data.</text>
</comment>
<name>A0AAV9IRW1_CYACA</name>
<evidence type="ECO:0000313" key="15">
    <source>
        <dbReference type="EMBL" id="KAK4534921.1"/>
    </source>
</evidence>
<dbReference type="InterPro" id="IPR040168">
    <property type="entry name" value="Not2/3/5"/>
</dbReference>
<comment type="similarity">
    <text evidence="3 10">Belongs to the CNOT2/3/5 family.</text>
</comment>
<feature type="domain" description="CCR4-Not complex component Not N-terminal" evidence="13">
    <location>
        <begin position="4"/>
        <end position="229"/>
    </location>
</feature>
<dbReference type="Gene3D" id="2.30.30.1020">
    <property type="entry name" value="CCR4-NOT complex subunit 2/3/5, C-terminal domain"/>
    <property type="match status" value="1"/>
</dbReference>
<evidence type="ECO:0000256" key="5">
    <source>
        <dbReference type="ARBA" id="ARBA00022491"/>
    </source>
</evidence>
<evidence type="ECO:0000256" key="10">
    <source>
        <dbReference type="PIRNR" id="PIRNR005290"/>
    </source>
</evidence>
<feature type="compositionally biased region" description="Basic and acidic residues" evidence="12">
    <location>
        <begin position="241"/>
        <end position="296"/>
    </location>
</feature>
<evidence type="ECO:0000256" key="7">
    <source>
        <dbReference type="ARBA" id="ARBA00023015"/>
    </source>
</evidence>
<gene>
    <name evidence="15" type="ORF">CDCA_CDCA03G0946</name>
</gene>
<evidence type="ECO:0008006" key="17">
    <source>
        <dbReference type="Google" id="ProtNLM"/>
    </source>
</evidence>
<keyword evidence="8 10" id="KW-0804">Transcription</keyword>
<evidence type="ECO:0000259" key="14">
    <source>
        <dbReference type="Pfam" id="PF04153"/>
    </source>
</evidence>
<evidence type="ECO:0000256" key="2">
    <source>
        <dbReference type="ARBA" id="ARBA00004496"/>
    </source>
</evidence>
<evidence type="ECO:0000256" key="12">
    <source>
        <dbReference type="SAM" id="MobiDB-lite"/>
    </source>
</evidence>
<dbReference type="PANTHER" id="PTHR23326">
    <property type="entry name" value="CCR4 NOT-RELATED"/>
    <property type="match status" value="1"/>
</dbReference>
<accession>A0AAV9IRW1</accession>
<feature type="region of interest" description="Disordered" evidence="12">
    <location>
        <begin position="407"/>
        <end position="431"/>
    </location>
</feature>
<dbReference type="GO" id="GO:0006355">
    <property type="term" value="P:regulation of DNA-templated transcription"/>
    <property type="evidence" value="ECO:0007669"/>
    <property type="project" value="InterPro"/>
</dbReference>
<dbReference type="Pfam" id="PF04153">
    <property type="entry name" value="NOT2_3_5_C"/>
    <property type="match status" value="1"/>
</dbReference>
<dbReference type="GO" id="GO:0030015">
    <property type="term" value="C:CCR4-NOT core complex"/>
    <property type="evidence" value="ECO:0007669"/>
    <property type="project" value="UniProtKB-UniRule"/>
</dbReference>
<keyword evidence="6" id="KW-0597">Phosphoprotein</keyword>
<feature type="region of interest" description="Disordered" evidence="12">
    <location>
        <begin position="507"/>
        <end position="538"/>
    </location>
</feature>
<feature type="compositionally biased region" description="Low complexity" evidence="12">
    <location>
        <begin position="512"/>
        <end position="523"/>
    </location>
</feature>
<evidence type="ECO:0000256" key="1">
    <source>
        <dbReference type="ARBA" id="ARBA00004123"/>
    </source>
</evidence>
<dbReference type="Proteomes" id="UP001301350">
    <property type="component" value="Unassembled WGS sequence"/>
</dbReference>
<dbReference type="InterPro" id="IPR007207">
    <property type="entry name" value="Not_N"/>
</dbReference>
<dbReference type="Pfam" id="PF04065">
    <property type="entry name" value="Not3"/>
    <property type="match status" value="1"/>
</dbReference>
<dbReference type="GO" id="GO:0000932">
    <property type="term" value="C:P-body"/>
    <property type="evidence" value="ECO:0007669"/>
    <property type="project" value="UniProtKB-UniRule"/>
</dbReference>
<proteinExistence type="inferred from homology"/>
<evidence type="ECO:0000256" key="4">
    <source>
        <dbReference type="ARBA" id="ARBA00022490"/>
    </source>
</evidence>
<protein>
    <recommendedName>
        <fullName evidence="17">CCR4-NOT transcription complex subunit 3</fullName>
    </recommendedName>
</protein>
<evidence type="ECO:0000256" key="3">
    <source>
        <dbReference type="ARBA" id="ARBA00007682"/>
    </source>
</evidence>
<dbReference type="PIRSF" id="PIRSF005290">
    <property type="entry name" value="NOT_su_3_5"/>
    <property type="match status" value="1"/>
</dbReference>
<feature type="coiled-coil region" evidence="11">
    <location>
        <begin position="41"/>
        <end position="97"/>
    </location>
</feature>
<sequence>MATNRKLQAEIDRVLKKVDEGLDVFNDIWDKVYSAQNVAQRDKFEAELKSQIKKLQRLRDQIKTWQADSSVKDKSKIDVARRRIEEKMEAFKVCERETKTKAFSKEGLALDREDPQERAKNEVREWVRECIARLKVQIEEREADIESTVTASKKKKGVDQETVEALRHRIERHQFHIEMLERVLRALDNDGVECDAVNEIRDSVEYYVESNHEDDYIEDDEMYDGLNLDALVDTAPIPVVRPKEEAEAERPDDKARDGGEGDKRDAAERKRADEEARRKREVAALEEARRQRESGEGSRLGADATAGKSKEPAPREAAAAAAVAKGRAGGTVAVGVAAAAAAAPTSSAWANQQQPAAALLSKQNHAATTPVPAATAAPVVESAAGPAPPVSQRMLAGLEGGAAASAPLDTEPFLSPGAFDENGRQVPPGAAFASPALTASAVPPLSGARLATEDDTQLAAEALLGMAGRAATSTLPAASTPLPGGQPLALVLRQLEQAAMMLPDFRHPRFGSSSSSTTTTTTTAPFPDGDNNNDAGVEYTPRNPYPVHPSFPTVPAPALDAPAMYDKLDIDTLFFLFFFHREKRQQYHAARELKRQAWRFHRRYLTWFQRHEEPRITTEEYESGAYVYLDSQMWCQRVKREFLFSYADLEDELAVL</sequence>
<reference evidence="15 16" key="1">
    <citation type="submission" date="2022-07" db="EMBL/GenBank/DDBJ databases">
        <title>Genome-wide signatures of adaptation to extreme environments.</title>
        <authorList>
            <person name="Cho C.H."/>
            <person name="Yoon H.S."/>
        </authorList>
    </citation>
    <scope>NUCLEOTIDE SEQUENCE [LARGE SCALE GENOMIC DNA]</scope>
    <source>
        <strain evidence="15 16">DBV 063 E5</strain>
    </source>
</reference>
<evidence type="ECO:0000256" key="8">
    <source>
        <dbReference type="ARBA" id="ARBA00023163"/>
    </source>
</evidence>
<feature type="domain" description="NOT2/NOT3/NOT5 C-terminal" evidence="14">
    <location>
        <begin position="534"/>
        <end position="649"/>
    </location>
</feature>